<dbReference type="PROSITE" id="PS50995">
    <property type="entry name" value="HTH_MARR_2"/>
    <property type="match status" value="1"/>
</dbReference>
<dbReference type="PANTHER" id="PTHR42756">
    <property type="entry name" value="TRANSCRIPTIONAL REGULATOR, MARR"/>
    <property type="match status" value="1"/>
</dbReference>
<gene>
    <name evidence="5" type="ORF">DKW60_12715</name>
</gene>
<evidence type="ECO:0000259" key="4">
    <source>
        <dbReference type="PROSITE" id="PS50995"/>
    </source>
</evidence>
<dbReference type="SUPFAM" id="SSF46785">
    <property type="entry name" value="Winged helix' DNA-binding domain"/>
    <property type="match status" value="1"/>
</dbReference>
<evidence type="ECO:0000256" key="3">
    <source>
        <dbReference type="ARBA" id="ARBA00023163"/>
    </source>
</evidence>
<dbReference type="Gene3D" id="1.10.10.10">
    <property type="entry name" value="Winged helix-like DNA-binding domain superfamily/Winged helix DNA-binding domain"/>
    <property type="match status" value="1"/>
</dbReference>
<evidence type="ECO:0000313" key="6">
    <source>
        <dbReference type="Proteomes" id="UP000245539"/>
    </source>
</evidence>
<dbReference type="Pfam" id="PF01047">
    <property type="entry name" value="MarR"/>
    <property type="match status" value="1"/>
</dbReference>
<dbReference type="Proteomes" id="UP000245539">
    <property type="component" value="Unassembled WGS sequence"/>
</dbReference>
<dbReference type="InterPro" id="IPR036388">
    <property type="entry name" value="WH-like_DNA-bd_sf"/>
</dbReference>
<dbReference type="AlphaFoldDB" id="A0A317CE45"/>
<dbReference type="PANTHER" id="PTHR42756:SF1">
    <property type="entry name" value="TRANSCRIPTIONAL REPRESSOR OF EMRAB OPERON"/>
    <property type="match status" value="1"/>
</dbReference>
<dbReference type="InterPro" id="IPR036390">
    <property type="entry name" value="WH_DNA-bd_sf"/>
</dbReference>
<accession>A0A317CE45</accession>
<keyword evidence="6" id="KW-1185">Reference proteome</keyword>
<dbReference type="EMBL" id="QGKM01000036">
    <property type="protein sequence ID" value="PWQ96639.1"/>
    <property type="molecule type" value="Genomic_DNA"/>
</dbReference>
<protein>
    <recommendedName>
        <fullName evidence="4">HTH marR-type domain-containing protein</fullName>
    </recommendedName>
</protein>
<sequence>MSKPLRLHSLPGFWLRCLNASLNNNLQALLKDAEAGIAVSEWIIISILSERPGISINDLAHFAGMHQAPVSRIVEKLTQKSLVSRITSAEDRRSVSVQLTEEGTKLRDSLHGVGSKNAEINFACLDDEEYAAFMATIKKVLKHHHFDTTGY</sequence>
<keyword evidence="3" id="KW-0804">Transcription</keyword>
<dbReference type="RefSeq" id="WP_109838029.1">
    <property type="nucleotide sequence ID" value="NZ_QGKM01000036.1"/>
</dbReference>
<dbReference type="SMART" id="SM00347">
    <property type="entry name" value="HTH_MARR"/>
    <property type="match status" value="1"/>
</dbReference>
<feature type="domain" description="HTH marR-type" evidence="4">
    <location>
        <begin position="1"/>
        <end position="142"/>
    </location>
</feature>
<name>A0A317CE45_9GAMM</name>
<dbReference type="GO" id="GO:0003700">
    <property type="term" value="F:DNA-binding transcription factor activity"/>
    <property type="evidence" value="ECO:0007669"/>
    <property type="project" value="InterPro"/>
</dbReference>
<dbReference type="InterPro" id="IPR000835">
    <property type="entry name" value="HTH_MarR-typ"/>
</dbReference>
<keyword evidence="1" id="KW-0805">Transcription regulation</keyword>
<evidence type="ECO:0000256" key="2">
    <source>
        <dbReference type="ARBA" id="ARBA00023125"/>
    </source>
</evidence>
<dbReference type="GO" id="GO:0003677">
    <property type="term" value="F:DNA binding"/>
    <property type="evidence" value="ECO:0007669"/>
    <property type="project" value="UniProtKB-KW"/>
</dbReference>
<evidence type="ECO:0000256" key="1">
    <source>
        <dbReference type="ARBA" id="ARBA00023015"/>
    </source>
</evidence>
<dbReference type="OrthoDB" id="8906692at2"/>
<dbReference type="PRINTS" id="PR00598">
    <property type="entry name" value="HTHMARR"/>
</dbReference>
<organism evidence="5 6">
    <name type="scientific">Leucothrix pacifica</name>
    <dbReference type="NCBI Taxonomy" id="1247513"/>
    <lineage>
        <taxon>Bacteria</taxon>
        <taxon>Pseudomonadati</taxon>
        <taxon>Pseudomonadota</taxon>
        <taxon>Gammaproteobacteria</taxon>
        <taxon>Thiotrichales</taxon>
        <taxon>Thiotrichaceae</taxon>
        <taxon>Leucothrix</taxon>
    </lineage>
</organism>
<keyword evidence="2" id="KW-0238">DNA-binding</keyword>
<reference evidence="5 6" key="1">
    <citation type="submission" date="2018-05" db="EMBL/GenBank/DDBJ databases">
        <title>Leucothrix arctica sp. nov., isolated from Arctic seawater.</title>
        <authorList>
            <person name="Choi A."/>
            <person name="Baek K."/>
        </authorList>
    </citation>
    <scope>NUCLEOTIDE SEQUENCE [LARGE SCALE GENOMIC DNA]</scope>
    <source>
        <strain evidence="5 6">JCM 18388</strain>
    </source>
</reference>
<proteinExistence type="predicted"/>
<evidence type="ECO:0000313" key="5">
    <source>
        <dbReference type="EMBL" id="PWQ96639.1"/>
    </source>
</evidence>
<comment type="caution">
    <text evidence="5">The sequence shown here is derived from an EMBL/GenBank/DDBJ whole genome shotgun (WGS) entry which is preliminary data.</text>
</comment>